<proteinExistence type="predicted"/>
<comment type="caution">
    <text evidence="2">The sequence shown here is derived from an EMBL/GenBank/DDBJ whole genome shotgun (WGS) entry which is preliminary data.</text>
</comment>
<accession>A0A0J6SLF1</accession>
<keyword evidence="1" id="KW-0732">Signal</keyword>
<dbReference type="AlphaFoldDB" id="A0A0J6SLF1"/>
<dbReference type="PATRIC" id="fig|270351.6.peg.7081"/>
<organism evidence="2 3">
    <name type="scientific">Methylobacterium aquaticum</name>
    <dbReference type="NCBI Taxonomy" id="270351"/>
    <lineage>
        <taxon>Bacteria</taxon>
        <taxon>Pseudomonadati</taxon>
        <taxon>Pseudomonadota</taxon>
        <taxon>Alphaproteobacteria</taxon>
        <taxon>Hyphomicrobiales</taxon>
        <taxon>Methylobacteriaceae</taxon>
        <taxon>Methylobacterium</taxon>
    </lineage>
</organism>
<gene>
    <name evidence="2" type="ORF">VP06_10825</name>
</gene>
<dbReference type="Proteomes" id="UP000035929">
    <property type="component" value="Unassembled WGS sequence"/>
</dbReference>
<feature type="chain" id="PRO_5005281381" evidence="1">
    <location>
        <begin position="23"/>
        <end position="130"/>
    </location>
</feature>
<evidence type="ECO:0000256" key="1">
    <source>
        <dbReference type="SAM" id="SignalP"/>
    </source>
</evidence>
<evidence type="ECO:0000313" key="3">
    <source>
        <dbReference type="Proteomes" id="UP000035929"/>
    </source>
</evidence>
<evidence type="ECO:0000313" key="2">
    <source>
        <dbReference type="EMBL" id="KMO36015.1"/>
    </source>
</evidence>
<sequence length="130" mass="13306">MMFWQALIRLLTTLAVVGLALAPVTASVAAASPGMSAAVASHNLSPAEPTDAMAALAMDDMPCCPPDKPVMPDCQKSCPLAALCLAKLAPALPAIAGVPVPAARAQVPPWWMSADYRSLAPPPPSEPPRA</sequence>
<name>A0A0J6SLF1_9HYPH</name>
<dbReference type="EMBL" id="LABX01000077">
    <property type="protein sequence ID" value="KMO36015.1"/>
    <property type="molecule type" value="Genomic_DNA"/>
</dbReference>
<reference evidence="2 3" key="1">
    <citation type="submission" date="2015-03" db="EMBL/GenBank/DDBJ databases">
        <title>Genome sequencing of Methylobacterium aquaticum DSM16371 type strain.</title>
        <authorList>
            <person name="Chaudhry V."/>
            <person name="Patil P.B."/>
        </authorList>
    </citation>
    <scope>NUCLEOTIDE SEQUENCE [LARGE SCALE GENOMIC DNA]</scope>
    <source>
        <strain evidence="2 3">DSM 16371</strain>
    </source>
</reference>
<feature type="signal peptide" evidence="1">
    <location>
        <begin position="1"/>
        <end position="22"/>
    </location>
</feature>
<protein>
    <submittedName>
        <fullName evidence="2">Uncharacterized protein</fullName>
    </submittedName>
</protein>